<proteinExistence type="predicted"/>
<reference evidence="2" key="2">
    <citation type="submission" date="2015-01" db="EMBL/GenBank/DDBJ databases">
        <title>Evolutionary Origins and Diversification of the Mycorrhizal Mutualists.</title>
        <authorList>
            <consortium name="DOE Joint Genome Institute"/>
            <consortium name="Mycorrhizal Genomics Consortium"/>
            <person name="Kohler A."/>
            <person name="Kuo A."/>
            <person name="Nagy L.G."/>
            <person name="Floudas D."/>
            <person name="Copeland A."/>
            <person name="Barry K.W."/>
            <person name="Cichocki N."/>
            <person name="Veneault-Fourrey C."/>
            <person name="LaButti K."/>
            <person name="Lindquist E.A."/>
            <person name="Lipzen A."/>
            <person name="Lundell T."/>
            <person name="Morin E."/>
            <person name="Murat C."/>
            <person name="Riley R."/>
            <person name="Ohm R."/>
            <person name="Sun H."/>
            <person name="Tunlid A."/>
            <person name="Henrissat B."/>
            <person name="Grigoriev I.V."/>
            <person name="Hibbett D.S."/>
            <person name="Martin F."/>
        </authorList>
    </citation>
    <scope>NUCLEOTIDE SEQUENCE [LARGE SCALE GENOMIC DNA]</scope>
    <source>
        <strain evidence="2">441</strain>
    </source>
</reference>
<evidence type="ECO:0000313" key="2">
    <source>
        <dbReference type="Proteomes" id="UP000054018"/>
    </source>
</evidence>
<evidence type="ECO:0000313" key="1">
    <source>
        <dbReference type="EMBL" id="KIK17126.1"/>
    </source>
</evidence>
<sequence length="133" mass="15240">MSSPLPEDDILLQSFSVSLTVYSKVKNVSLKGKKSSKEEKSTKMKELLFTLDNSNYTEFLQAILCKHGLDGYTVTEKRHFPIKYIPPKAKGQWMSDVIDVDDIANYREMVKKIAEETPPVVKVFVDMRHVDKL</sequence>
<dbReference type="EMBL" id="KN833837">
    <property type="protein sequence ID" value="KIK17126.1"/>
    <property type="molecule type" value="Genomic_DNA"/>
</dbReference>
<accession>A0A0C9YKE3</accession>
<feature type="non-terminal residue" evidence="1">
    <location>
        <position position="1"/>
    </location>
</feature>
<dbReference type="OrthoDB" id="2681472at2759"/>
<organism evidence="1 2">
    <name type="scientific">Pisolithus microcarpus 441</name>
    <dbReference type="NCBI Taxonomy" id="765257"/>
    <lineage>
        <taxon>Eukaryota</taxon>
        <taxon>Fungi</taxon>
        <taxon>Dikarya</taxon>
        <taxon>Basidiomycota</taxon>
        <taxon>Agaricomycotina</taxon>
        <taxon>Agaricomycetes</taxon>
        <taxon>Agaricomycetidae</taxon>
        <taxon>Boletales</taxon>
        <taxon>Sclerodermatineae</taxon>
        <taxon>Pisolithaceae</taxon>
        <taxon>Pisolithus</taxon>
    </lineage>
</organism>
<gene>
    <name evidence="1" type="ORF">PISMIDRAFT_112058</name>
</gene>
<keyword evidence="2" id="KW-1185">Reference proteome</keyword>
<dbReference type="Proteomes" id="UP000054018">
    <property type="component" value="Unassembled WGS sequence"/>
</dbReference>
<name>A0A0C9YKE3_9AGAM</name>
<protein>
    <submittedName>
        <fullName evidence="1">Uncharacterized protein</fullName>
    </submittedName>
</protein>
<dbReference type="HOGENOM" id="CLU_104732_2_1_1"/>
<dbReference type="AlphaFoldDB" id="A0A0C9YKE3"/>
<reference evidence="1 2" key="1">
    <citation type="submission" date="2014-04" db="EMBL/GenBank/DDBJ databases">
        <authorList>
            <consortium name="DOE Joint Genome Institute"/>
            <person name="Kuo A."/>
            <person name="Kohler A."/>
            <person name="Costa M.D."/>
            <person name="Nagy L.G."/>
            <person name="Floudas D."/>
            <person name="Copeland A."/>
            <person name="Barry K.W."/>
            <person name="Cichocki N."/>
            <person name="Veneault-Fourrey C."/>
            <person name="LaButti K."/>
            <person name="Lindquist E.A."/>
            <person name="Lipzen A."/>
            <person name="Lundell T."/>
            <person name="Morin E."/>
            <person name="Murat C."/>
            <person name="Sun H."/>
            <person name="Tunlid A."/>
            <person name="Henrissat B."/>
            <person name="Grigoriev I.V."/>
            <person name="Hibbett D.S."/>
            <person name="Martin F."/>
            <person name="Nordberg H.P."/>
            <person name="Cantor M.N."/>
            <person name="Hua S.X."/>
        </authorList>
    </citation>
    <scope>NUCLEOTIDE SEQUENCE [LARGE SCALE GENOMIC DNA]</scope>
    <source>
        <strain evidence="1 2">441</strain>
    </source>
</reference>